<sequence length="689" mass="79902">MKYYSTSKKLITNVKNFYTIFLYKKNLKINKDDLFFGWGRKKSGLKAMNLAKKYNTKFILLEDGFIRSLNLGVENSPSFSMVKDDIGIYYDATMPSKLENLLNTYEFKGEEIKQAKEAIELIKKYKISKYNNNLDIPDDYFQKDEKRVLIIAQTANDASLEFGLAKDFKTVDMIKDAIKENPDSKIYIKIHPDVLSGKKQSDLDINSLPKECILISENFNPIALLEFFDKVYTKTSGMGFEALIQECECVCYGMPFYAGWGLTKDKLECKRRMQKRSLEEVFYAAYILYSEYFNPYLNQKSNIFDTIQTLAKYKSIEKANSNRLFMLGFTLWKRYFIKPFFKAKNNEIIFLNSIKSLARYKLKEDDKFFIWGKKYDENTLKNLLLVKAKEQNLTSFTPKVSLVEDGFIRSISLGSDLARPFSLIVDDKGLYIDPNKVSKLEELLQNEIFDKNMLNRAKNIIKTLLENRFSKYNGLKHEDLKINAKIGQKVILIPAQVEDDASMILGGFGLSTLDLLKEVRSKNQDAYIIFKPHPDVLSGNRVGLKDETLILEFCDEIVKDCSIDSAIKIADEIHTITSTSGFDALLRAKKVFTYGMPFYAGWGLTKDKYRCERRTRKLSLEELVAGALITYPRYINPKTKTLCEIEVCLDIMLNLQKAYFSKKYIKLAIDFKTFILRKIRRFYEFLAKK</sequence>
<dbReference type="CDD" id="cd16440">
    <property type="entry name" value="beta_Kdo_transferase_KpsC_1"/>
    <property type="match status" value="1"/>
</dbReference>
<dbReference type="AlphaFoldDB" id="A0A625YAK6"/>
<dbReference type="RefSeq" id="WP_265604356.1">
    <property type="nucleotide sequence ID" value="NZ_JAMGCE010000006.1"/>
</dbReference>
<dbReference type="GO" id="GO:0000271">
    <property type="term" value="P:polysaccharide biosynthetic process"/>
    <property type="evidence" value="ECO:0007669"/>
    <property type="project" value="InterPro"/>
</dbReference>
<dbReference type="InterPro" id="IPR007833">
    <property type="entry name" value="Capsule_polysaccharide_synth"/>
</dbReference>
<dbReference type="GO" id="GO:0015774">
    <property type="term" value="P:polysaccharide transport"/>
    <property type="evidence" value="ECO:0007669"/>
    <property type="project" value="InterPro"/>
</dbReference>
<proteinExistence type="predicted"/>
<name>A0A625YAK6_CAMJU</name>
<evidence type="ECO:0000313" key="1">
    <source>
        <dbReference type="EMBL" id="EDA4792256.1"/>
    </source>
</evidence>
<gene>
    <name evidence="1" type="ORF">F9U35_04665</name>
</gene>
<dbReference type="EMBL" id="AALKFF010000007">
    <property type="protein sequence ID" value="EDA4792256.1"/>
    <property type="molecule type" value="Genomic_DNA"/>
</dbReference>
<protein>
    <submittedName>
        <fullName evidence="1">Capsular polysaccharide biosynthesis protein</fullName>
    </submittedName>
</protein>
<dbReference type="CDD" id="cd16439">
    <property type="entry name" value="beta_Kdo_transferase_KpsC_2"/>
    <property type="match status" value="1"/>
</dbReference>
<reference evidence="1" key="1">
    <citation type="submission" date="2019-10" db="EMBL/GenBank/DDBJ databases">
        <authorList>
            <person name="Ashton P.M."/>
            <person name="Dallman T."/>
            <person name="Nair S."/>
            <person name="De Pinna E."/>
            <person name="Peters T."/>
            <person name="Grant K."/>
        </authorList>
    </citation>
    <scope>NUCLEOTIDE SEQUENCE</scope>
    <source>
        <strain evidence="1">810237</strain>
    </source>
</reference>
<dbReference type="Pfam" id="PF05159">
    <property type="entry name" value="Capsule_synth"/>
    <property type="match status" value="2"/>
</dbReference>
<accession>A0A625YAK6</accession>
<organism evidence="1">
    <name type="scientific">Campylobacter jejuni</name>
    <dbReference type="NCBI Taxonomy" id="197"/>
    <lineage>
        <taxon>Bacteria</taxon>
        <taxon>Pseudomonadati</taxon>
        <taxon>Campylobacterota</taxon>
        <taxon>Epsilonproteobacteria</taxon>
        <taxon>Campylobacterales</taxon>
        <taxon>Campylobacteraceae</taxon>
        <taxon>Campylobacter</taxon>
    </lineage>
</organism>
<comment type="caution">
    <text evidence="1">The sequence shown here is derived from an EMBL/GenBank/DDBJ whole genome shotgun (WGS) entry which is preliminary data.</text>
</comment>